<reference evidence="2 3" key="1">
    <citation type="submission" date="2016-02" db="EMBL/GenBank/DDBJ databases">
        <title>Genome analysis of coral dinoflagellate symbionts highlights evolutionary adaptations to a symbiotic lifestyle.</title>
        <authorList>
            <person name="Aranda M."/>
            <person name="Li Y."/>
            <person name="Liew Y.J."/>
            <person name="Baumgarten S."/>
            <person name="Simakov O."/>
            <person name="Wilson M."/>
            <person name="Piel J."/>
            <person name="Ashoor H."/>
            <person name="Bougouffa S."/>
            <person name="Bajic V.B."/>
            <person name="Ryu T."/>
            <person name="Ravasi T."/>
            <person name="Bayer T."/>
            <person name="Micklem G."/>
            <person name="Kim H."/>
            <person name="Bhak J."/>
            <person name="Lajeunesse T.C."/>
            <person name="Voolstra C.R."/>
        </authorList>
    </citation>
    <scope>NUCLEOTIDE SEQUENCE [LARGE SCALE GENOMIC DNA]</scope>
    <source>
        <strain evidence="2 3">CCMP2467</strain>
    </source>
</reference>
<evidence type="ECO:0000313" key="2">
    <source>
        <dbReference type="EMBL" id="OLP91485.1"/>
    </source>
</evidence>
<name>A0A1Q9D8H3_SYMMI</name>
<evidence type="ECO:0000256" key="1">
    <source>
        <dbReference type="SAM" id="MobiDB-lite"/>
    </source>
</evidence>
<gene>
    <name evidence="2" type="ORF">AK812_SmicGene26840</name>
</gene>
<dbReference type="EMBL" id="LSRX01000664">
    <property type="protein sequence ID" value="OLP91485.1"/>
    <property type="molecule type" value="Genomic_DNA"/>
</dbReference>
<dbReference type="Proteomes" id="UP000186817">
    <property type="component" value="Unassembled WGS sequence"/>
</dbReference>
<evidence type="ECO:0000313" key="3">
    <source>
        <dbReference type="Proteomes" id="UP000186817"/>
    </source>
</evidence>
<sequence length="479" mass="51988">MVLVAAAGSSDGPMRSKRSQCANGLHIARLDRLSQPLRLGAPMATPVVLCLQRRRLVLCAGGHGKARGRQNNGTGGGTATRACSRLELVQLVRRFRLLRIVASSFLSWQKEALRKRPKRHNERRQRLCLALRCWQRRGGCRRRAIASLEVADRGFAHATDFHVAHGRGQIPPTAQKAASPTTARAPSDAPGPTDDRRAAGELRIKELQHCMPANGRRTWLPELSRRRWIAGSRRSRRPVQYPDAVPTLALGPAEINEAHRLWEIVEEAAARGLPAENAGALVAVQVARGNRFPEIPADDAFGQPAWPRRLLSAGYAFVEIGAKGRWLALVQAGVPADVIEKLVAWSRAQARSELATVGGGGSAQAYTECRKDWYAGTCGTPARGGPAAGIPANVKERLHMIPTHAAVNGVLAAFWSTAALANWLPDFRRMPSKANVSDAVSRENLETTPVQSILRTLAAVTDFDFAENTTADELVNLAV</sequence>
<organism evidence="2 3">
    <name type="scientific">Symbiodinium microadriaticum</name>
    <name type="common">Dinoflagellate</name>
    <name type="synonym">Zooxanthella microadriatica</name>
    <dbReference type="NCBI Taxonomy" id="2951"/>
    <lineage>
        <taxon>Eukaryota</taxon>
        <taxon>Sar</taxon>
        <taxon>Alveolata</taxon>
        <taxon>Dinophyceae</taxon>
        <taxon>Suessiales</taxon>
        <taxon>Symbiodiniaceae</taxon>
        <taxon>Symbiodinium</taxon>
    </lineage>
</organism>
<protein>
    <submittedName>
        <fullName evidence="2">Uncharacterized protein</fullName>
    </submittedName>
</protein>
<keyword evidence="3" id="KW-1185">Reference proteome</keyword>
<comment type="caution">
    <text evidence="2">The sequence shown here is derived from an EMBL/GenBank/DDBJ whole genome shotgun (WGS) entry which is preliminary data.</text>
</comment>
<feature type="region of interest" description="Disordered" evidence="1">
    <location>
        <begin position="166"/>
        <end position="196"/>
    </location>
</feature>
<dbReference type="AlphaFoldDB" id="A0A1Q9D8H3"/>
<accession>A0A1Q9D8H3</accession>
<proteinExistence type="predicted"/>